<comment type="similarity">
    <text evidence="2 5">Belongs to the RecX family.</text>
</comment>
<reference evidence="9 10" key="1">
    <citation type="journal article" date="2012" name="J. Bacteriol.">
        <title>Genome of Bacillus macauensis ZFHKF-1, a Long-Chain-Forming Bacterium.</title>
        <authorList>
            <person name="Cai L."/>
            <person name="Zhang T."/>
        </authorList>
    </citation>
    <scope>NUCLEOTIDE SEQUENCE [LARGE SCALE GENOMIC DNA]</scope>
    <source>
        <strain evidence="9 10">ZFHKF-1</strain>
    </source>
</reference>
<evidence type="ECO:0000259" key="6">
    <source>
        <dbReference type="Pfam" id="PF02631"/>
    </source>
</evidence>
<dbReference type="Proteomes" id="UP000004080">
    <property type="component" value="Unassembled WGS sequence"/>
</dbReference>
<evidence type="ECO:0000256" key="5">
    <source>
        <dbReference type="HAMAP-Rule" id="MF_01114"/>
    </source>
</evidence>
<proteinExistence type="inferred from homology"/>
<name>I8UCM2_9BACL</name>
<evidence type="ECO:0000313" key="10">
    <source>
        <dbReference type="Proteomes" id="UP000004080"/>
    </source>
</evidence>
<dbReference type="HAMAP" id="MF_01114">
    <property type="entry name" value="RecX"/>
    <property type="match status" value="1"/>
</dbReference>
<gene>
    <name evidence="5 9" type="primary">recX</name>
    <name evidence="9" type="ORF">A374_13325</name>
</gene>
<evidence type="ECO:0000256" key="1">
    <source>
        <dbReference type="ARBA" id="ARBA00004496"/>
    </source>
</evidence>
<keyword evidence="10" id="KW-1185">Reference proteome</keyword>
<evidence type="ECO:0000259" key="7">
    <source>
        <dbReference type="Pfam" id="PF21981"/>
    </source>
</evidence>
<dbReference type="Pfam" id="PF21982">
    <property type="entry name" value="RecX_HTH1"/>
    <property type="match status" value="1"/>
</dbReference>
<feature type="domain" description="RecX first three-helical" evidence="8">
    <location>
        <begin position="67"/>
        <end position="105"/>
    </location>
</feature>
<protein>
    <recommendedName>
        <fullName evidence="3 5">Regulatory protein RecX</fullName>
    </recommendedName>
</protein>
<comment type="function">
    <text evidence="5">Modulates RecA activity.</text>
</comment>
<dbReference type="InterPro" id="IPR053926">
    <property type="entry name" value="RecX_HTH_1st"/>
</dbReference>
<comment type="caution">
    <text evidence="9">The sequence shown here is derived from an EMBL/GenBank/DDBJ whole genome shotgun (WGS) entry which is preliminary data.</text>
</comment>
<accession>I8UCM2</accession>
<dbReference type="InterPro" id="IPR053924">
    <property type="entry name" value="RecX_HTH_2nd"/>
</dbReference>
<dbReference type="InterPro" id="IPR053925">
    <property type="entry name" value="RecX_HTH_3rd"/>
</dbReference>
<dbReference type="PATRIC" id="fig|1196324.3.peg.2721"/>
<dbReference type="Gene3D" id="1.10.10.10">
    <property type="entry name" value="Winged helix-like DNA-binding domain superfamily/Winged helix DNA-binding domain"/>
    <property type="match status" value="4"/>
</dbReference>
<dbReference type="InterPro" id="IPR036388">
    <property type="entry name" value="WH-like_DNA-bd_sf"/>
</dbReference>
<comment type="subcellular location">
    <subcellularLocation>
        <location evidence="1 5">Cytoplasm</location>
    </subcellularLocation>
</comment>
<dbReference type="eggNOG" id="COG2137">
    <property type="taxonomic scope" value="Bacteria"/>
</dbReference>
<dbReference type="STRING" id="1196324.A374_13325"/>
<organism evidence="9 10">
    <name type="scientific">Fictibacillus macauensis ZFHKF-1</name>
    <dbReference type="NCBI Taxonomy" id="1196324"/>
    <lineage>
        <taxon>Bacteria</taxon>
        <taxon>Bacillati</taxon>
        <taxon>Bacillota</taxon>
        <taxon>Bacilli</taxon>
        <taxon>Bacillales</taxon>
        <taxon>Fictibacillaceae</taxon>
        <taxon>Fictibacillus</taxon>
    </lineage>
</organism>
<feature type="domain" description="RecX second three-helical" evidence="6">
    <location>
        <begin position="112"/>
        <end position="153"/>
    </location>
</feature>
<sequence>MAVITKITTQKKNTERFNVYIDQGAGEEYAFSVDADILIAYKLNKGMTIDAKEMTTILHDDAIKKGFNQALRFLSFRMRSQQEIADLLKKQEYSEEAIAAILQKLAQYGYVNDEEFAKMLVRTKKNTSNKGPVIISRELLQKGVSERIVQVALSEYSWQEQVDTAAAFAEKKAAQTKGQSQHERKNKVMLQLLQKGFSKEVINEAMTAVDFEMSHSEEREALIKQATKAHKRYKKFSGMQYTMKMKQHLYGKGFPIALIEEVLNSGVIDQ</sequence>
<evidence type="ECO:0000313" key="9">
    <source>
        <dbReference type="EMBL" id="EIT84675.1"/>
    </source>
</evidence>
<dbReference type="NCBIfam" id="NF010733">
    <property type="entry name" value="PRK14135.1"/>
    <property type="match status" value="1"/>
</dbReference>
<feature type="domain" description="RecX third three-helical" evidence="7">
    <location>
        <begin position="217"/>
        <end position="263"/>
    </location>
</feature>
<keyword evidence="4 5" id="KW-0963">Cytoplasm</keyword>
<dbReference type="EMBL" id="AKKV01000030">
    <property type="protein sequence ID" value="EIT84675.1"/>
    <property type="molecule type" value="Genomic_DNA"/>
</dbReference>
<dbReference type="InterPro" id="IPR003783">
    <property type="entry name" value="Regulatory_RecX"/>
</dbReference>
<dbReference type="Pfam" id="PF21981">
    <property type="entry name" value="RecX_HTH3"/>
    <property type="match status" value="2"/>
</dbReference>
<dbReference type="RefSeq" id="WP_007202743.1">
    <property type="nucleotide sequence ID" value="NZ_AKKV01000030.1"/>
</dbReference>
<dbReference type="GO" id="GO:0006282">
    <property type="term" value="P:regulation of DNA repair"/>
    <property type="evidence" value="ECO:0007669"/>
    <property type="project" value="UniProtKB-UniRule"/>
</dbReference>
<dbReference type="GO" id="GO:0005737">
    <property type="term" value="C:cytoplasm"/>
    <property type="evidence" value="ECO:0007669"/>
    <property type="project" value="UniProtKB-SubCell"/>
</dbReference>
<dbReference type="Pfam" id="PF02631">
    <property type="entry name" value="RecX_HTH2"/>
    <property type="match status" value="1"/>
</dbReference>
<evidence type="ECO:0000259" key="8">
    <source>
        <dbReference type="Pfam" id="PF21982"/>
    </source>
</evidence>
<evidence type="ECO:0000256" key="4">
    <source>
        <dbReference type="ARBA" id="ARBA00022490"/>
    </source>
</evidence>
<feature type="domain" description="RecX third three-helical" evidence="7">
    <location>
        <begin position="159"/>
        <end position="206"/>
    </location>
</feature>
<dbReference type="AlphaFoldDB" id="I8UCM2"/>
<dbReference type="PANTHER" id="PTHR33602">
    <property type="entry name" value="REGULATORY PROTEIN RECX FAMILY PROTEIN"/>
    <property type="match status" value="1"/>
</dbReference>
<dbReference type="PANTHER" id="PTHR33602:SF1">
    <property type="entry name" value="REGULATORY PROTEIN RECX FAMILY PROTEIN"/>
    <property type="match status" value="1"/>
</dbReference>
<evidence type="ECO:0000256" key="2">
    <source>
        <dbReference type="ARBA" id="ARBA00009695"/>
    </source>
</evidence>
<evidence type="ECO:0000256" key="3">
    <source>
        <dbReference type="ARBA" id="ARBA00018111"/>
    </source>
</evidence>
<dbReference type="OrthoDB" id="5421057at2"/>